<comment type="caution">
    <text evidence="1">The sequence shown here is derived from an EMBL/GenBank/DDBJ whole genome shotgun (WGS) entry which is preliminary data.</text>
</comment>
<dbReference type="Proteomes" id="UP000267844">
    <property type="component" value="Unassembled WGS sequence"/>
</dbReference>
<evidence type="ECO:0000313" key="2">
    <source>
        <dbReference type="Proteomes" id="UP000267844"/>
    </source>
</evidence>
<name>A0A427BKH2_9FLAO</name>
<dbReference type="AlphaFoldDB" id="A0A427BKH2"/>
<proteinExistence type="predicted"/>
<dbReference type="EMBL" id="RHPO01000022">
    <property type="protein sequence ID" value="RRT89985.1"/>
    <property type="molecule type" value="Genomic_DNA"/>
</dbReference>
<dbReference type="RefSeq" id="WP_125350134.1">
    <property type="nucleotide sequence ID" value="NZ_RHPN01000022.1"/>
</dbReference>
<reference evidence="1 2" key="1">
    <citation type="submission" date="2018-10" db="EMBL/GenBank/DDBJ databases">
        <title>Transmission dynamics of multidrug resistant bacteria on intensive care unit surfaces.</title>
        <authorList>
            <person name="D'Souza A.W."/>
            <person name="Potter R.F."/>
            <person name="Wallace M."/>
            <person name="Shupe A."/>
            <person name="Patel S."/>
            <person name="Sun S."/>
            <person name="Gul D."/>
            <person name="Kwon J.H."/>
            <person name="Andleeb S."/>
            <person name="Burnham C.-A.D."/>
            <person name="Dantas G."/>
        </authorList>
    </citation>
    <scope>NUCLEOTIDE SEQUENCE [LARGE SCALE GENOMIC DNA]</scope>
    <source>
        <strain evidence="1 2">WF_348</strain>
    </source>
</reference>
<organism evidence="1 2">
    <name type="scientific">Empedobacter falsenii</name>
    <dbReference type="NCBI Taxonomy" id="343874"/>
    <lineage>
        <taxon>Bacteria</taxon>
        <taxon>Pseudomonadati</taxon>
        <taxon>Bacteroidota</taxon>
        <taxon>Flavobacteriia</taxon>
        <taxon>Flavobacteriales</taxon>
        <taxon>Weeksellaceae</taxon>
        <taxon>Empedobacter</taxon>
    </lineage>
</organism>
<gene>
    <name evidence="1" type="ORF">EGI89_10330</name>
</gene>
<sequence>MNDEKIRYMLSTEFISWQKSEYDLTAEPVIIKYQDFIIKLIKDGDMKIFKYLDQETKSMSKIDSVSKMDPIIYQLYKLDFGEPELAIDDKYIKTSKEQIIAQLFSPRVVLTCVVYVNSNKKIIMQ</sequence>
<accession>A0A427BKH2</accession>
<protein>
    <submittedName>
        <fullName evidence="1">Uncharacterized protein</fullName>
    </submittedName>
</protein>
<evidence type="ECO:0000313" key="1">
    <source>
        <dbReference type="EMBL" id="RRT89985.1"/>
    </source>
</evidence>